<sequence>MESQSQVLQRTPAPHTDALAPVKAETSIPERQLSTKEQKTTLYGTMRTRSTSWENLIKYNGSWFFGC</sequence>
<reference evidence="2" key="1">
    <citation type="journal article" date="2020" name="Nature">
        <title>Giant virus diversity and host interactions through global metagenomics.</title>
        <authorList>
            <person name="Schulz F."/>
            <person name="Roux S."/>
            <person name="Paez-Espino D."/>
            <person name="Jungbluth S."/>
            <person name="Walsh D.A."/>
            <person name="Denef V.J."/>
            <person name="McMahon K.D."/>
            <person name="Konstantinidis K.T."/>
            <person name="Eloe-Fadrosh E.A."/>
            <person name="Kyrpides N.C."/>
            <person name="Woyke T."/>
        </authorList>
    </citation>
    <scope>NUCLEOTIDE SEQUENCE</scope>
    <source>
        <strain evidence="2">GVMAG-S-1103017-68</strain>
    </source>
</reference>
<protein>
    <submittedName>
        <fullName evidence="2">Uncharacterized protein</fullName>
    </submittedName>
</protein>
<dbReference type="AlphaFoldDB" id="A0A6C0KCN2"/>
<dbReference type="EMBL" id="MN740858">
    <property type="protein sequence ID" value="QHU15459.1"/>
    <property type="molecule type" value="Genomic_DNA"/>
</dbReference>
<proteinExistence type="predicted"/>
<feature type="region of interest" description="Disordered" evidence="1">
    <location>
        <begin position="1"/>
        <end position="37"/>
    </location>
</feature>
<organism evidence="2">
    <name type="scientific">viral metagenome</name>
    <dbReference type="NCBI Taxonomy" id="1070528"/>
    <lineage>
        <taxon>unclassified sequences</taxon>
        <taxon>metagenomes</taxon>
        <taxon>organismal metagenomes</taxon>
    </lineage>
</organism>
<accession>A0A6C0KCN2</accession>
<name>A0A6C0KCN2_9ZZZZ</name>
<evidence type="ECO:0000313" key="2">
    <source>
        <dbReference type="EMBL" id="QHU15459.1"/>
    </source>
</evidence>
<evidence type="ECO:0000256" key="1">
    <source>
        <dbReference type="SAM" id="MobiDB-lite"/>
    </source>
</evidence>